<evidence type="ECO:0000256" key="5">
    <source>
        <dbReference type="ARBA" id="ARBA00022989"/>
    </source>
</evidence>
<dbReference type="Pfam" id="PF01757">
    <property type="entry name" value="Acyl_transf_3"/>
    <property type="match status" value="1"/>
</dbReference>
<keyword evidence="9" id="KW-0808">Transferase</keyword>
<gene>
    <name evidence="9" type="ORF">ACFOUW_39015</name>
</gene>
<feature type="transmembrane region" description="Helical" evidence="7">
    <location>
        <begin position="22"/>
        <end position="40"/>
    </location>
</feature>
<feature type="transmembrane region" description="Helical" evidence="7">
    <location>
        <begin position="94"/>
        <end position="115"/>
    </location>
</feature>
<accession>A0ABV7YR69</accession>
<evidence type="ECO:0000256" key="4">
    <source>
        <dbReference type="ARBA" id="ARBA00022692"/>
    </source>
</evidence>
<evidence type="ECO:0000256" key="3">
    <source>
        <dbReference type="ARBA" id="ARBA00022475"/>
    </source>
</evidence>
<organism evidence="9 10">
    <name type="scientific">Tenggerimyces flavus</name>
    <dbReference type="NCBI Taxonomy" id="1708749"/>
    <lineage>
        <taxon>Bacteria</taxon>
        <taxon>Bacillati</taxon>
        <taxon>Actinomycetota</taxon>
        <taxon>Actinomycetes</taxon>
        <taxon>Propionibacteriales</taxon>
        <taxon>Nocardioidaceae</taxon>
        <taxon>Tenggerimyces</taxon>
    </lineage>
</organism>
<feature type="transmembrane region" description="Helical" evidence="7">
    <location>
        <begin position="323"/>
        <end position="343"/>
    </location>
</feature>
<dbReference type="RefSeq" id="WP_205116009.1">
    <property type="nucleotide sequence ID" value="NZ_JAFBCM010000001.1"/>
</dbReference>
<evidence type="ECO:0000256" key="2">
    <source>
        <dbReference type="ARBA" id="ARBA00007400"/>
    </source>
</evidence>
<feature type="transmembrane region" description="Helical" evidence="7">
    <location>
        <begin position="135"/>
        <end position="154"/>
    </location>
</feature>
<comment type="caution">
    <text evidence="9">The sequence shown here is derived from an EMBL/GenBank/DDBJ whole genome shotgun (WGS) entry which is preliminary data.</text>
</comment>
<evidence type="ECO:0000313" key="9">
    <source>
        <dbReference type="EMBL" id="MFC3766872.1"/>
    </source>
</evidence>
<feature type="transmembrane region" description="Helical" evidence="7">
    <location>
        <begin position="286"/>
        <end position="303"/>
    </location>
</feature>
<dbReference type="PANTHER" id="PTHR40074:SF2">
    <property type="entry name" value="O-ACETYLTRANSFERASE WECH"/>
    <property type="match status" value="1"/>
</dbReference>
<dbReference type="Proteomes" id="UP001595699">
    <property type="component" value="Unassembled WGS sequence"/>
</dbReference>
<evidence type="ECO:0000313" key="10">
    <source>
        <dbReference type="Proteomes" id="UP001595699"/>
    </source>
</evidence>
<feature type="domain" description="Acyltransferase 3" evidence="8">
    <location>
        <begin position="21"/>
        <end position="338"/>
    </location>
</feature>
<feature type="transmembrane region" description="Helical" evidence="7">
    <location>
        <begin position="222"/>
        <end position="243"/>
    </location>
</feature>
<comment type="similarity">
    <text evidence="2">Belongs to the acyltransferase 3 family.</text>
</comment>
<keyword evidence="5 7" id="KW-1133">Transmembrane helix</keyword>
<dbReference type="InterPro" id="IPR002656">
    <property type="entry name" value="Acyl_transf_3_dom"/>
</dbReference>
<keyword evidence="9" id="KW-0012">Acyltransferase</keyword>
<evidence type="ECO:0000256" key="7">
    <source>
        <dbReference type="SAM" id="Phobius"/>
    </source>
</evidence>
<proteinExistence type="inferred from homology"/>
<feature type="transmembrane region" description="Helical" evidence="7">
    <location>
        <begin position="255"/>
        <end position="274"/>
    </location>
</feature>
<keyword evidence="3" id="KW-1003">Cell membrane</keyword>
<keyword evidence="6 7" id="KW-0472">Membrane</keyword>
<feature type="transmembrane region" description="Helical" evidence="7">
    <location>
        <begin position="166"/>
        <end position="183"/>
    </location>
</feature>
<feature type="transmembrane region" description="Helical" evidence="7">
    <location>
        <begin position="195"/>
        <end position="213"/>
    </location>
</feature>
<evidence type="ECO:0000259" key="8">
    <source>
        <dbReference type="Pfam" id="PF01757"/>
    </source>
</evidence>
<sequence length="353" mass="39133">MTTTASVTSSQARPSSSSFQPWIAWSRILAIVAVVAIHVFSHFALSWGEVAPRLWHAGNLVYAVTRFCVPLFVLVSGAVLLGRTEPVRTFYARRAARIAIPLVVWTVFFLWFDAWSHGRPVTGYTFVQGFLWGTPYYHLYFLYVIAGLYLVTPFLRRFVAASSRRLVVAAAVVCIVLATADKLQHQLMGGGGFNAFSYFVPWLGYYLLGYVVATTTFRPSRLLLAGVFGACVLLTAGGSWWLFGLVGPQDGRVLYDYFSPQNVVATLTLALLLRSLTRSPGRFDRPLGWLAGLTFGVYLIHPIPLELVRRLDLTFANPNVDFAFHVSLVVALLVVCGLVVAGVRKIPLLRRLI</sequence>
<dbReference type="PANTHER" id="PTHR40074">
    <property type="entry name" value="O-ACETYLTRANSFERASE WECH"/>
    <property type="match status" value="1"/>
</dbReference>
<feature type="transmembrane region" description="Helical" evidence="7">
    <location>
        <begin position="60"/>
        <end position="82"/>
    </location>
</feature>
<evidence type="ECO:0000256" key="1">
    <source>
        <dbReference type="ARBA" id="ARBA00004651"/>
    </source>
</evidence>
<evidence type="ECO:0000256" key="6">
    <source>
        <dbReference type="ARBA" id="ARBA00023136"/>
    </source>
</evidence>
<keyword evidence="10" id="KW-1185">Reference proteome</keyword>
<dbReference type="EMBL" id="JBHRZH010000062">
    <property type="protein sequence ID" value="MFC3766872.1"/>
    <property type="molecule type" value="Genomic_DNA"/>
</dbReference>
<name>A0ABV7YR69_9ACTN</name>
<reference evidence="10" key="1">
    <citation type="journal article" date="2019" name="Int. J. Syst. Evol. Microbiol.">
        <title>The Global Catalogue of Microorganisms (GCM) 10K type strain sequencing project: providing services to taxonomists for standard genome sequencing and annotation.</title>
        <authorList>
            <consortium name="The Broad Institute Genomics Platform"/>
            <consortium name="The Broad Institute Genome Sequencing Center for Infectious Disease"/>
            <person name="Wu L."/>
            <person name="Ma J."/>
        </authorList>
    </citation>
    <scope>NUCLEOTIDE SEQUENCE [LARGE SCALE GENOMIC DNA]</scope>
    <source>
        <strain evidence="10">CGMCC 4.7241</strain>
    </source>
</reference>
<dbReference type="GO" id="GO:0016746">
    <property type="term" value="F:acyltransferase activity"/>
    <property type="evidence" value="ECO:0007669"/>
    <property type="project" value="UniProtKB-KW"/>
</dbReference>
<comment type="subcellular location">
    <subcellularLocation>
        <location evidence="1">Cell membrane</location>
        <topology evidence="1">Multi-pass membrane protein</topology>
    </subcellularLocation>
</comment>
<keyword evidence="4 7" id="KW-0812">Transmembrane</keyword>
<protein>
    <submittedName>
        <fullName evidence="9">Acyltransferase</fullName>
    </submittedName>
</protein>